<accession>A0A4R6Z4I8</accession>
<feature type="transmembrane region" description="Helical" evidence="1">
    <location>
        <begin position="226"/>
        <end position="250"/>
    </location>
</feature>
<protein>
    <submittedName>
        <fullName evidence="2">Putative membrane protein DUF2306</fullName>
    </submittedName>
</protein>
<feature type="transmembrane region" description="Helical" evidence="1">
    <location>
        <begin position="262"/>
        <end position="287"/>
    </location>
</feature>
<feature type="transmembrane region" description="Helical" evidence="1">
    <location>
        <begin position="161"/>
        <end position="179"/>
    </location>
</feature>
<proteinExistence type="predicted"/>
<evidence type="ECO:0000256" key="1">
    <source>
        <dbReference type="SAM" id="Phobius"/>
    </source>
</evidence>
<dbReference type="Proteomes" id="UP000295293">
    <property type="component" value="Unassembled WGS sequence"/>
</dbReference>
<feature type="transmembrane region" description="Helical" evidence="1">
    <location>
        <begin position="130"/>
        <end position="149"/>
    </location>
</feature>
<dbReference type="OrthoDB" id="8759010at2"/>
<evidence type="ECO:0000313" key="3">
    <source>
        <dbReference type="Proteomes" id="UP000295293"/>
    </source>
</evidence>
<comment type="caution">
    <text evidence="2">The sequence shown here is derived from an EMBL/GenBank/DDBJ whole genome shotgun (WGS) entry which is preliminary data.</text>
</comment>
<keyword evidence="1" id="KW-0472">Membrane</keyword>
<feature type="transmembrane region" description="Helical" evidence="1">
    <location>
        <begin position="191"/>
        <end position="214"/>
    </location>
</feature>
<gene>
    <name evidence="2" type="ORF">DFR29_103131</name>
</gene>
<name>A0A4R6Z4I8_9GAMM</name>
<dbReference type="AlphaFoldDB" id="A0A4R6Z4I8"/>
<dbReference type="RefSeq" id="WP_133817735.1">
    <property type="nucleotide sequence ID" value="NZ_SNZH01000003.1"/>
</dbReference>
<feature type="transmembrane region" description="Helical" evidence="1">
    <location>
        <begin position="42"/>
        <end position="68"/>
    </location>
</feature>
<keyword evidence="3" id="KW-1185">Reference proteome</keyword>
<reference evidence="2 3" key="1">
    <citation type="submission" date="2019-03" db="EMBL/GenBank/DDBJ databases">
        <title>Genomic Encyclopedia of Type Strains, Phase IV (KMG-IV): sequencing the most valuable type-strain genomes for metagenomic binning, comparative biology and taxonomic classification.</title>
        <authorList>
            <person name="Goeker M."/>
        </authorList>
    </citation>
    <scope>NUCLEOTIDE SEQUENCE [LARGE SCALE GENOMIC DNA]</scope>
    <source>
        <strain evidence="2 3">DSM 21667</strain>
    </source>
</reference>
<dbReference type="InterPro" id="IPR018750">
    <property type="entry name" value="DUF2306_membrane"/>
</dbReference>
<dbReference type="Pfam" id="PF10067">
    <property type="entry name" value="DUF2306"/>
    <property type="match status" value="1"/>
</dbReference>
<organism evidence="2 3">
    <name type="scientific">Tahibacter aquaticus</name>
    <dbReference type="NCBI Taxonomy" id="520092"/>
    <lineage>
        <taxon>Bacteria</taxon>
        <taxon>Pseudomonadati</taxon>
        <taxon>Pseudomonadota</taxon>
        <taxon>Gammaproteobacteria</taxon>
        <taxon>Lysobacterales</taxon>
        <taxon>Rhodanobacteraceae</taxon>
        <taxon>Tahibacter</taxon>
    </lineage>
</organism>
<keyword evidence="1" id="KW-1133">Transmembrane helix</keyword>
<sequence length="291" mass="31786">MNTLINTPVRTTGIRAGMPPHAAASEDRLARLAGPALKAAAAFWYGVVALGQLAFVVYIAGFYGRAAWQGEPERWNTVLPQGYVPGDTLGNLVLGVHLVFAFVITVGGVLQLLPPLRRVAPAFHRWNGRVYLIAAVLMSIGGLVMVWTHGAVDDVWRHLSTSLNAVLILVFAGFAVHHARARRLSLHRRWALRLFLAVSGVWFFRVGLMFWIVANQGPVGFDPKTFTGPFLTFLAFAQYLLPLALLELYFRAEASTATYRRLAMAAALAVVTLAIAVGIVAAARILWLPHL</sequence>
<evidence type="ECO:0000313" key="2">
    <source>
        <dbReference type="EMBL" id="TDR46597.1"/>
    </source>
</evidence>
<dbReference type="EMBL" id="SNZH01000003">
    <property type="protein sequence ID" value="TDR46597.1"/>
    <property type="molecule type" value="Genomic_DNA"/>
</dbReference>
<feature type="transmembrane region" description="Helical" evidence="1">
    <location>
        <begin position="88"/>
        <end position="110"/>
    </location>
</feature>
<keyword evidence="1" id="KW-0812">Transmembrane</keyword>